<comment type="caution">
    <text evidence="1">The sequence shown here is derived from an EMBL/GenBank/DDBJ whole genome shotgun (WGS) entry which is preliminary data.</text>
</comment>
<accession>A0A2S9JSA3</accession>
<gene>
    <name evidence="1" type="ORF">C5749_01655</name>
</gene>
<name>A0A2S9JSA3_9SPHI</name>
<sequence>MNLQKTLLTAFVILQIALTTSLTWAQERIDNLTYARTAIKVPEGCLTKSEYQISDCNGFSAQWLYLNEEMVKQGVNEQIFLQFEQQITYETKKTIKFTSQNHKLKGSKYLLANGTTRIIGFGRVNGIPLILNLGFEKNPKNNNELTEFEKNFINL</sequence>
<dbReference type="RefSeq" id="WP_105722424.1">
    <property type="nucleotide sequence ID" value="NZ_PVBS01000001.1"/>
</dbReference>
<protein>
    <submittedName>
        <fullName evidence="1">Uncharacterized protein</fullName>
    </submittedName>
</protein>
<evidence type="ECO:0000313" key="1">
    <source>
        <dbReference type="EMBL" id="PRD56021.1"/>
    </source>
</evidence>
<organism evidence="1 2">
    <name type="scientific">Sphingobacterium gobiense</name>
    <dbReference type="NCBI Taxonomy" id="1382456"/>
    <lineage>
        <taxon>Bacteria</taxon>
        <taxon>Pseudomonadati</taxon>
        <taxon>Bacteroidota</taxon>
        <taxon>Sphingobacteriia</taxon>
        <taxon>Sphingobacteriales</taxon>
        <taxon>Sphingobacteriaceae</taxon>
        <taxon>Sphingobacterium</taxon>
    </lineage>
</organism>
<dbReference type="Proteomes" id="UP000238642">
    <property type="component" value="Unassembled WGS sequence"/>
</dbReference>
<dbReference type="OrthoDB" id="710855at2"/>
<evidence type="ECO:0000313" key="2">
    <source>
        <dbReference type="Proteomes" id="UP000238642"/>
    </source>
</evidence>
<proteinExistence type="predicted"/>
<dbReference type="AlphaFoldDB" id="A0A2S9JSA3"/>
<reference evidence="1 2" key="1">
    <citation type="submission" date="2018-02" db="EMBL/GenBank/DDBJ databases">
        <title>The draft genome of Sphingobacterium gobiense H7.</title>
        <authorList>
            <person name="Li L."/>
            <person name="Liu L."/>
            <person name="Zhang X."/>
            <person name="Wang T."/>
            <person name="Liang L."/>
        </authorList>
    </citation>
    <scope>NUCLEOTIDE SEQUENCE [LARGE SCALE GENOMIC DNA]</scope>
    <source>
        <strain evidence="1 2">ACCC 05757</strain>
    </source>
</reference>
<keyword evidence="2" id="KW-1185">Reference proteome</keyword>
<dbReference type="EMBL" id="PVBS01000001">
    <property type="protein sequence ID" value="PRD56021.1"/>
    <property type="molecule type" value="Genomic_DNA"/>
</dbReference>